<keyword evidence="6" id="KW-0249">Electron transport</keyword>
<keyword evidence="3 8" id="KW-0349">Heme</keyword>
<keyword evidence="5" id="KW-0574">Periplasm</keyword>
<keyword evidence="4 8" id="KW-0479">Metal-binding</keyword>
<dbReference type="PIRSF" id="PIRSF000005">
    <property type="entry name" value="Cytochrome_c4"/>
    <property type="match status" value="1"/>
</dbReference>
<dbReference type="PANTHER" id="PTHR33751:SF9">
    <property type="entry name" value="CYTOCHROME C4"/>
    <property type="match status" value="1"/>
</dbReference>
<dbReference type="SUPFAM" id="SSF46626">
    <property type="entry name" value="Cytochrome c"/>
    <property type="match status" value="2"/>
</dbReference>
<evidence type="ECO:0000256" key="5">
    <source>
        <dbReference type="ARBA" id="ARBA00022764"/>
    </source>
</evidence>
<dbReference type="InterPro" id="IPR024167">
    <property type="entry name" value="Cytochrome_c4-like"/>
</dbReference>
<dbReference type="Gene3D" id="1.10.760.10">
    <property type="entry name" value="Cytochrome c-like domain"/>
    <property type="match status" value="2"/>
</dbReference>
<sequence>MIAAAPGLAADGATEAAAQHAGAGDPVAGKLKSDSERCQECHGHDGNAEDSRIPKHAGQFAAYLVKQLQDFQSGARRHEIMVKMAADLTPADMADIAAYFAGQPTMHGRMEHENPRAQSLFESGDPARELPSCESCHGRNGKGRLENGVVYPVIGGQNKLYLRRQLLNWKLGERKNSTEAVMNKVAKALADDEIEALVDYVSGL</sequence>
<feature type="domain" description="Cytochrome c" evidence="10">
    <location>
        <begin position="24"/>
        <end position="104"/>
    </location>
</feature>
<dbReference type="PANTHER" id="PTHR33751">
    <property type="entry name" value="CBB3-TYPE CYTOCHROME C OXIDASE SUBUNIT FIXP"/>
    <property type="match status" value="1"/>
</dbReference>
<dbReference type="PROSITE" id="PS51007">
    <property type="entry name" value="CYTC"/>
    <property type="match status" value="2"/>
</dbReference>
<evidence type="ECO:0000256" key="9">
    <source>
        <dbReference type="SAM" id="MobiDB-lite"/>
    </source>
</evidence>
<dbReference type="EMBL" id="JANIBM010000013">
    <property type="protein sequence ID" value="MCQ8181930.1"/>
    <property type="molecule type" value="Genomic_DNA"/>
</dbReference>
<evidence type="ECO:0000256" key="2">
    <source>
        <dbReference type="ARBA" id="ARBA00022448"/>
    </source>
</evidence>
<feature type="compositionally biased region" description="Basic and acidic residues" evidence="9">
    <location>
        <begin position="31"/>
        <end position="52"/>
    </location>
</feature>
<evidence type="ECO:0000259" key="10">
    <source>
        <dbReference type="PROSITE" id="PS51007"/>
    </source>
</evidence>
<dbReference type="InterPro" id="IPR050597">
    <property type="entry name" value="Cytochrome_c_Oxidase_Subunit"/>
</dbReference>
<dbReference type="Pfam" id="PF00034">
    <property type="entry name" value="Cytochrom_C"/>
    <property type="match status" value="2"/>
</dbReference>
<evidence type="ECO:0000256" key="1">
    <source>
        <dbReference type="ARBA" id="ARBA00004418"/>
    </source>
</evidence>
<accession>A0ABT1UIA2</accession>
<evidence type="ECO:0000256" key="8">
    <source>
        <dbReference type="PROSITE-ProRule" id="PRU00433"/>
    </source>
</evidence>
<reference evidence="11 12" key="1">
    <citation type="submission" date="2022-07" db="EMBL/GenBank/DDBJ databases">
        <title>Methylomonas rivi sp. nov., Methylomonas rosea sp. nov., Methylomonas aureus sp. nov. and Methylomonas subterranea sp. nov., four novel methanotrophs isolated from a freshwater creek and the deep terrestrial subsurface.</title>
        <authorList>
            <person name="Abin C."/>
            <person name="Sankaranarayanan K."/>
            <person name="Garner C."/>
            <person name="Sindelar R."/>
            <person name="Kotary K."/>
            <person name="Garner R."/>
            <person name="Barclay S."/>
            <person name="Lawson P."/>
            <person name="Krumholz L."/>
        </authorList>
    </citation>
    <scope>NUCLEOTIDE SEQUENCE [LARGE SCALE GENOMIC DNA]</scope>
    <source>
        <strain evidence="11 12">SURF-1</strain>
    </source>
</reference>
<dbReference type="RefSeq" id="WP_256611216.1">
    <property type="nucleotide sequence ID" value="NZ_JANIBM010000013.1"/>
</dbReference>
<gene>
    <name evidence="11" type="ORF">NP603_12495</name>
</gene>
<evidence type="ECO:0000313" key="12">
    <source>
        <dbReference type="Proteomes" id="UP001524569"/>
    </source>
</evidence>
<evidence type="ECO:0000256" key="7">
    <source>
        <dbReference type="ARBA" id="ARBA00023004"/>
    </source>
</evidence>
<evidence type="ECO:0000256" key="6">
    <source>
        <dbReference type="ARBA" id="ARBA00022982"/>
    </source>
</evidence>
<evidence type="ECO:0000313" key="11">
    <source>
        <dbReference type="EMBL" id="MCQ8181930.1"/>
    </source>
</evidence>
<proteinExistence type="predicted"/>
<dbReference type="InterPro" id="IPR009056">
    <property type="entry name" value="Cyt_c-like_dom"/>
</dbReference>
<evidence type="ECO:0000256" key="3">
    <source>
        <dbReference type="ARBA" id="ARBA00022617"/>
    </source>
</evidence>
<comment type="subcellular location">
    <subcellularLocation>
        <location evidence="1">Periplasm</location>
    </subcellularLocation>
</comment>
<feature type="region of interest" description="Disordered" evidence="9">
    <location>
        <begin position="19"/>
        <end position="52"/>
    </location>
</feature>
<evidence type="ECO:0000256" key="4">
    <source>
        <dbReference type="ARBA" id="ARBA00022723"/>
    </source>
</evidence>
<keyword evidence="7 8" id="KW-0408">Iron</keyword>
<feature type="domain" description="Cytochrome c" evidence="10">
    <location>
        <begin position="112"/>
        <end position="204"/>
    </location>
</feature>
<organism evidence="11 12">
    <name type="scientific">Methylomonas aurea</name>
    <dbReference type="NCBI Taxonomy" id="2952224"/>
    <lineage>
        <taxon>Bacteria</taxon>
        <taxon>Pseudomonadati</taxon>
        <taxon>Pseudomonadota</taxon>
        <taxon>Gammaproteobacteria</taxon>
        <taxon>Methylococcales</taxon>
        <taxon>Methylococcaceae</taxon>
        <taxon>Methylomonas</taxon>
    </lineage>
</organism>
<dbReference type="InterPro" id="IPR036909">
    <property type="entry name" value="Cyt_c-like_dom_sf"/>
</dbReference>
<keyword evidence="12" id="KW-1185">Reference proteome</keyword>
<dbReference type="Proteomes" id="UP001524569">
    <property type="component" value="Unassembled WGS sequence"/>
</dbReference>
<protein>
    <submittedName>
        <fullName evidence="11">Cytochrome c4</fullName>
    </submittedName>
</protein>
<name>A0ABT1UIA2_9GAMM</name>
<comment type="caution">
    <text evidence="11">The sequence shown here is derived from an EMBL/GenBank/DDBJ whole genome shotgun (WGS) entry which is preliminary data.</text>
</comment>
<keyword evidence="2" id="KW-0813">Transport</keyword>